<proteinExistence type="predicted"/>
<sequence>MAPTRLPPVNKSPKVSSGPFEEFIRRKAQQKTEAEKKKKPAESATRECDPAEVQALQVYDISDDEPEVEILESPPGPKLAKKNDEGRGTGSTGGKPQFPTPSPTCDVWLTTRPPLSIRTNISAPNPVQLGKRAAVPVAVSTKSSEIIQENNDVSSSHGVTGSNEQVGPHPRWGQVSYNKKIFTDRVILLDWIDSVSKNVRLRDDVKLEHLKKVARWGQNDEEHAEIRFAPVGLSKRRDAIRGYYVHRGSKKTSLAPYYAGHMRDSTRAHERRKQAGHYEPESPHLQKHLQQWHETMEKAPKVEIIYVAGLCRPEVKEATPFQTIRKLEPVSQDDSRTGYNLYPGITAGKKTGLISMRDHLSSTTSELRPKIFDPTDPKCLYEIFTRMCDSPATRSTAESFYMEYGDLFNKEHLGERFIYTKAADLPWDLYQKVQKYVTDHIPLFVIVPTGDRSQLPKNKYCTLEDLTTLPIRIGEEEIVLQYDPSDPDLRPTWRRVKDAAALLREFPNPPDCFFYKKKLKAECEALMNTGN</sequence>
<feature type="compositionally biased region" description="Acidic residues" evidence="1">
    <location>
        <begin position="61"/>
        <end position="70"/>
    </location>
</feature>
<dbReference type="EMBL" id="LNIX01000001">
    <property type="protein sequence ID" value="OXA63762.1"/>
    <property type="molecule type" value="Genomic_DNA"/>
</dbReference>
<evidence type="ECO:0000313" key="2">
    <source>
        <dbReference type="EMBL" id="OXA63762.1"/>
    </source>
</evidence>
<feature type="region of interest" description="Disordered" evidence="1">
    <location>
        <begin position="148"/>
        <end position="171"/>
    </location>
</feature>
<accession>A0A226F1W4</accession>
<feature type="compositionally biased region" description="Basic and acidic residues" evidence="1">
    <location>
        <begin position="22"/>
        <end position="49"/>
    </location>
</feature>
<feature type="compositionally biased region" description="Polar residues" evidence="1">
    <location>
        <begin position="148"/>
        <end position="165"/>
    </location>
</feature>
<dbReference type="AlphaFoldDB" id="A0A226F1W4"/>
<evidence type="ECO:0000256" key="1">
    <source>
        <dbReference type="SAM" id="MobiDB-lite"/>
    </source>
</evidence>
<reference evidence="2 3" key="1">
    <citation type="submission" date="2015-12" db="EMBL/GenBank/DDBJ databases">
        <title>The genome of Folsomia candida.</title>
        <authorList>
            <person name="Faddeeva A."/>
            <person name="Derks M.F."/>
            <person name="Anvar Y."/>
            <person name="Smit S."/>
            <person name="Van Straalen N."/>
            <person name="Roelofs D."/>
        </authorList>
    </citation>
    <scope>NUCLEOTIDE SEQUENCE [LARGE SCALE GENOMIC DNA]</scope>
    <source>
        <strain evidence="2 3">VU population</strain>
        <tissue evidence="2">Whole body</tissue>
    </source>
</reference>
<name>A0A226F1W4_FOLCA</name>
<gene>
    <name evidence="2" type="ORF">Fcan01_02694</name>
</gene>
<organism evidence="2 3">
    <name type="scientific">Folsomia candida</name>
    <name type="common">Springtail</name>
    <dbReference type="NCBI Taxonomy" id="158441"/>
    <lineage>
        <taxon>Eukaryota</taxon>
        <taxon>Metazoa</taxon>
        <taxon>Ecdysozoa</taxon>
        <taxon>Arthropoda</taxon>
        <taxon>Hexapoda</taxon>
        <taxon>Collembola</taxon>
        <taxon>Entomobryomorpha</taxon>
        <taxon>Isotomoidea</taxon>
        <taxon>Isotomidae</taxon>
        <taxon>Proisotominae</taxon>
        <taxon>Folsomia</taxon>
    </lineage>
</organism>
<feature type="region of interest" description="Disordered" evidence="1">
    <location>
        <begin position="265"/>
        <end position="284"/>
    </location>
</feature>
<dbReference type="Proteomes" id="UP000198287">
    <property type="component" value="Unassembled WGS sequence"/>
</dbReference>
<keyword evidence="3" id="KW-1185">Reference proteome</keyword>
<protein>
    <submittedName>
        <fullName evidence="2">Uncharacterized protein</fullName>
    </submittedName>
</protein>
<evidence type="ECO:0000313" key="3">
    <source>
        <dbReference type="Proteomes" id="UP000198287"/>
    </source>
</evidence>
<feature type="region of interest" description="Disordered" evidence="1">
    <location>
        <begin position="1"/>
        <end position="104"/>
    </location>
</feature>
<comment type="caution">
    <text evidence="2">The sequence shown here is derived from an EMBL/GenBank/DDBJ whole genome shotgun (WGS) entry which is preliminary data.</text>
</comment>